<dbReference type="Proteomes" id="UP001355207">
    <property type="component" value="Chromosome 1"/>
</dbReference>
<reference evidence="2 3" key="1">
    <citation type="submission" date="2024-01" db="EMBL/GenBank/DDBJ databases">
        <title>Comparative genomics of Cryptococcus and Kwoniella reveals pathogenesis evolution and contrasting modes of karyotype evolution via chromosome fusion or intercentromeric recombination.</title>
        <authorList>
            <person name="Coelho M.A."/>
            <person name="David-Palma M."/>
            <person name="Shea T."/>
            <person name="Bowers K."/>
            <person name="McGinley-Smith S."/>
            <person name="Mohammad A.W."/>
            <person name="Gnirke A."/>
            <person name="Yurkov A.M."/>
            <person name="Nowrousian M."/>
            <person name="Sun S."/>
            <person name="Cuomo C.A."/>
            <person name="Heitman J."/>
        </authorList>
    </citation>
    <scope>NUCLEOTIDE SEQUENCE [LARGE SCALE GENOMIC DNA]</scope>
    <source>
        <strain evidence="2 3">CBS 6074</strain>
    </source>
</reference>
<gene>
    <name evidence="2" type="ORF">L201_001248</name>
</gene>
<dbReference type="AlphaFoldDB" id="A0AAX4JLU4"/>
<sequence length="416" mass="46288">MALRDSNLYTLALTQSKADPAITELIESGSGIVKNEARYAKLQEYRQGEAYSAAVYDVLSGAKLASMGFELEKAKKRRLQLHGPDEDIPFEYTGRINFEWTFEFEGNRYRWTREVYGKDYICSIDRKPDPRVEICLARDSTSKGPGRIQILHYNIDRFTAEIQDLRGLETLLVASLLCLLDAADSRNAPSRSTSGSNKLVKNCSSKEKDVAPIPARPERVISDEDFEPENPNEIFVTTTSDIDNHIARAINLLQDPHVLFIVIKTKTANAAQRALEVSLGITRFRHRESLADLHQYVVEEPTSQPTPSPGGAKTGPRIIKLDDEPQPTSSSLSSAVNGNSGWIPPPNISIYLSTIELPDLKPGRREHLQDSSRNDPKDKPLHVPSLTPPTLPIQNTALATPPQSKRSSSFGKLFSR</sequence>
<evidence type="ECO:0000256" key="1">
    <source>
        <dbReference type="SAM" id="MobiDB-lite"/>
    </source>
</evidence>
<evidence type="ECO:0000313" key="2">
    <source>
        <dbReference type="EMBL" id="WWC86372.1"/>
    </source>
</evidence>
<feature type="region of interest" description="Disordered" evidence="1">
    <location>
        <begin position="364"/>
        <end position="416"/>
    </location>
</feature>
<feature type="compositionally biased region" description="Basic and acidic residues" evidence="1">
    <location>
        <begin position="364"/>
        <end position="381"/>
    </location>
</feature>
<feature type="region of interest" description="Disordered" evidence="1">
    <location>
        <begin position="299"/>
        <end position="338"/>
    </location>
</feature>
<protein>
    <submittedName>
        <fullName evidence="2">Uncharacterized protein</fullName>
    </submittedName>
</protein>
<proteinExistence type="predicted"/>
<accession>A0AAX4JLU4</accession>
<organism evidence="2 3">
    <name type="scientific">Kwoniella dendrophila CBS 6074</name>
    <dbReference type="NCBI Taxonomy" id="1295534"/>
    <lineage>
        <taxon>Eukaryota</taxon>
        <taxon>Fungi</taxon>
        <taxon>Dikarya</taxon>
        <taxon>Basidiomycota</taxon>
        <taxon>Agaricomycotina</taxon>
        <taxon>Tremellomycetes</taxon>
        <taxon>Tremellales</taxon>
        <taxon>Cryptococcaceae</taxon>
        <taxon>Kwoniella</taxon>
    </lineage>
</organism>
<dbReference type="RefSeq" id="XP_066073135.1">
    <property type="nucleotide sequence ID" value="XM_066217038.1"/>
</dbReference>
<feature type="compositionally biased region" description="Polar residues" evidence="1">
    <location>
        <begin position="392"/>
        <end position="410"/>
    </location>
</feature>
<evidence type="ECO:0000313" key="3">
    <source>
        <dbReference type="Proteomes" id="UP001355207"/>
    </source>
</evidence>
<dbReference type="EMBL" id="CP144098">
    <property type="protein sequence ID" value="WWC86372.1"/>
    <property type="molecule type" value="Genomic_DNA"/>
</dbReference>
<keyword evidence="3" id="KW-1185">Reference proteome</keyword>
<name>A0AAX4JLU4_9TREE</name>
<dbReference type="GeneID" id="91091920"/>